<dbReference type="SUPFAM" id="SSF51338">
    <property type="entry name" value="Composite domain of metallo-dependent hydrolases"/>
    <property type="match status" value="1"/>
</dbReference>
<feature type="domain" description="Amidohydrolase-related" evidence="1">
    <location>
        <begin position="50"/>
        <end position="384"/>
    </location>
</feature>
<sequence length="388" mass="40437">MRIAVRASWLFDGTRLRADPVVVIDGERIESVASGPPPPGAALVELPGATLLPGLIDPHVHLAFDAGAAPVTTLAERSDVDVLAAMERAARTALRGGVTTVRDLGDRGYLALRLRETVRGLPTILAAGPPLTTAAGHCHYLGGTVRPGAAGMRAAVRERAERGTEVIKIMASGGTLTPGTRQYKAQFEVTELRAAVEEAHRHGLPVTVHAHAVPAIENAVAAGADGLEHVSFWTADGVGTPSPGLVGEILRRRVVLGLTVGTAPKPGGPRPPADVLRRMPLIRANLRMLREEGATMVIGTDAGIGAVKPHDVLRHALPQLSELGFDPAEALRTATEGAAKVCGVGDRKGRIAPGYDADLLAVDGDPLTDPAALHRIRAVYSRGTPVAD</sequence>
<reference evidence="2 3" key="1">
    <citation type="submission" date="2020-04" db="EMBL/GenBank/DDBJ databases">
        <title>Novel species.</title>
        <authorList>
            <person name="Teo W.F.A."/>
            <person name="Lipun K."/>
            <person name="Srisuk N."/>
            <person name="Duangmal K."/>
        </authorList>
    </citation>
    <scope>NUCLEOTIDE SEQUENCE [LARGE SCALE GENOMIC DNA]</scope>
    <source>
        <strain evidence="2 3">K13G38</strain>
    </source>
</reference>
<evidence type="ECO:0000259" key="1">
    <source>
        <dbReference type="Pfam" id="PF01979"/>
    </source>
</evidence>
<dbReference type="RefSeq" id="WP_168519929.1">
    <property type="nucleotide sequence ID" value="NZ_JAAXLS010000028.1"/>
</dbReference>
<organism evidence="2 3">
    <name type="scientific">Amycolatopsis acididurans</name>
    <dbReference type="NCBI Taxonomy" id="2724524"/>
    <lineage>
        <taxon>Bacteria</taxon>
        <taxon>Bacillati</taxon>
        <taxon>Actinomycetota</taxon>
        <taxon>Actinomycetes</taxon>
        <taxon>Pseudonocardiales</taxon>
        <taxon>Pseudonocardiaceae</taxon>
        <taxon>Amycolatopsis</taxon>
    </lineage>
</organism>
<gene>
    <name evidence="2" type="ORF">HFP15_28955</name>
</gene>
<name>A0ABX1JAU3_9PSEU</name>
<evidence type="ECO:0000313" key="2">
    <source>
        <dbReference type="EMBL" id="NKQ56908.1"/>
    </source>
</evidence>
<dbReference type="InterPro" id="IPR051781">
    <property type="entry name" value="Metallo-dep_Hydrolase"/>
</dbReference>
<dbReference type="PANTHER" id="PTHR43135:SF3">
    <property type="entry name" value="ALPHA-D-RIBOSE 1-METHYLPHOSPHONATE 5-TRIPHOSPHATE DIPHOSPHATASE"/>
    <property type="match status" value="1"/>
</dbReference>
<dbReference type="InterPro" id="IPR032466">
    <property type="entry name" value="Metal_Hydrolase"/>
</dbReference>
<dbReference type="Gene3D" id="3.20.20.140">
    <property type="entry name" value="Metal-dependent hydrolases"/>
    <property type="match status" value="1"/>
</dbReference>
<protein>
    <submittedName>
        <fullName evidence="2">Amidohydrolase family protein</fullName>
    </submittedName>
</protein>
<dbReference type="PANTHER" id="PTHR43135">
    <property type="entry name" value="ALPHA-D-RIBOSE 1-METHYLPHOSPHONATE 5-TRIPHOSPHATE DIPHOSPHATASE"/>
    <property type="match status" value="1"/>
</dbReference>
<dbReference type="EMBL" id="JAAXLS010000028">
    <property type="protein sequence ID" value="NKQ56908.1"/>
    <property type="molecule type" value="Genomic_DNA"/>
</dbReference>
<proteinExistence type="predicted"/>
<keyword evidence="3" id="KW-1185">Reference proteome</keyword>
<dbReference type="InterPro" id="IPR006680">
    <property type="entry name" value="Amidohydro-rel"/>
</dbReference>
<dbReference type="Pfam" id="PF01979">
    <property type="entry name" value="Amidohydro_1"/>
    <property type="match status" value="1"/>
</dbReference>
<evidence type="ECO:0000313" key="3">
    <source>
        <dbReference type="Proteomes" id="UP000715441"/>
    </source>
</evidence>
<accession>A0ABX1JAU3</accession>
<dbReference type="Proteomes" id="UP000715441">
    <property type="component" value="Unassembled WGS sequence"/>
</dbReference>
<dbReference type="InterPro" id="IPR011059">
    <property type="entry name" value="Metal-dep_hydrolase_composite"/>
</dbReference>
<dbReference type="SUPFAM" id="SSF51556">
    <property type="entry name" value="Metallo-dependent hydrolases"/>
    <property type="match status" value="1"/>
</dbReference>
<dbReference type="Gene3D" id="2.30.40.10">
    <property type="entry name" value="Urease, subunit C, domain 1"/>
    <property type="match status" value="1"/>
</dbReference>
<comment type="caution">
    <text evidence="2">The sequence shown here is derived from an EMBL/GenBank/DDBJ whole genome shotgun (WGS) entry which is preliminary data.</text>
</comment>